<dbReference type="InterPro" id="IPR010982">
    <property type="entry name" value="Lambda_DNA-bd_dom_sf"/>
</dbReference>
<dbReference type="Gene3D" id="1.10.260.40">
    <property type="entry name" value="lambda repressor-like DNA-binding domains"/>
    <property type="match status" value="1"/>
</dbReference>
<keyword evidence="3" id="KW-1185">Reference proteome</keyword>
<keyword evidence="1" id="KW-0175">Coiled coil</keyword>
<sequence length="225" mass="26778">MDKDFIENNNLEKILKNYLKQENLTVDTLSKESKIKLETIKKILENNYNRPHKSTLEKIYNLSKLNLDDKEYIKNLIEKKDEKKSKAFDENIRKYENLLNKIDSLIEENEILKEKVKVFDLSKKENDDYFTRRKIGAFDNDLQSNSLLITKIWDFNKNILKEWADVKLLLDINDRAKTQKMKKGLKSIAKDFKKIAEYLEDICFDSSEIKEDEVIIMNEKNGKKE</sequence>
<evidence type="ECO:0000313" key="3">
    <source>
        <dbReference type="Proteomes" id="UP000196759"/>
    </source>
</evidence>
<dbReference type="AlphaFoldDB" id="A0A1Z3CKB3"/>
<name>A0A1Z3CKB3_FUSNP</name>
<gene>
    <name evidence="2" type="ORF">CBG50_12885</name>
</gene>
<proteinExistence type="predicted"/>
<organism evidence="2 3">
    <name type="scientific">Fusobacterium nucleatum subsp. polymorphum</name>
    <name type="common">Fusobacterium polymorphum</name>
    <dbReference type="NCBI Taxonomy" id="76857"/>
    <lineage>
        <taxon>Bacteria</taxon>
        <taxon>Fusobacteriati</taxon>
        <taxon>Fusobacteriota</taxon>
        <taxon>Fusobacteriia</taxon>
        <taxon>Fusobacteriales</taxon>
        <taxon>Fusobacteriaceae</taxon>
        <taxon>Fusobacterium</taxon>
    </lineage>
</organism>
<protein>
    <submittedName>
        <fullName evidence="2">Uncharacterized protein</fullName>
    </submittedName>
</protein>
<evidence type="ECO:0000256" key="1">
    <source>
        <dbReference type="SAM" id="Coils"/>
    </source>
</evidence>
<dbReference type="GO" id="GO:0003677">
    <property type="term" value="F:DNA binding"/>
    <property type="evidence" value="ECO:0007669"/>
    <property type="project" value="InterPro"/>
</dbReference>
<reference evidence="2 3" key="1">
    <citation type="submission" date="2017-06" db="EMBL/GenBank/DDBJ databases">
        <title>Draft genome sequence of Fusobacterium nucleatum subsp. polymorphum KCOM 1260 (=ChDC F218).</title>
        <authorList>
            <person name="Kook J.-K."/>
            <person name="Park S.-N."/>
            <person name="Lim Y.K."/>
            <person name="Roh H."/>
        </authorList>
    </citation>
    <scope>NUCLEOTIDE SEQUENCE [LARGE SCALE GENOMIC DNA]</scope>
    <source>
        <strain evidence="3">KCOM 1260 (ChDC F218)</strain>
    </source>
</reference>
<evidence type="ECO:0000313" key="2">
    <source>
        <dbReference type="EMBL" id="ASC04049.1"/>
    </source>
</evidence>
<dbReference type="EMBL" id="CP021934">
    <property type="protein sequence ID" value="ASC04049.1"/>
    <property type="molecule type" value="Genomic_DNA"/>
</dbReference>
<dbReference type="RefSeq" id="WP_032839297.1">
    <property type="nucleotide sequence ID" value="NZ_CP021934.1"/>
</dbReference>
<accession>A0A1Z3CKB3</accession>
<feature type="coiled-coil region" evidence="1">
    <location>
        <begin position="88"/>
        <end position="115"/>
    </location>
</feature>
<dbReference type="Proteomes" id="UP000196759">
    <property type="component" value="Chromosome"/>
</dbReference>